<organism evidence="3 4">
    <name type="scientific">Streptomyces lateritius</name>
    <dbReference type="NCBI Taxonomy" id="67313"/>
    <lineage>
        <taxon>Bacteria</taxon>
        <taxon>Bacillati</taxon>
        <taxon>Actinomycetota</taxon>
        <taxon>Actinomycetes</taxon>
        <taxon>Kitasatosporales</taxon>
        <taxon>Streptomycetaceae</taxon>
        <taxon>Streptomyces</taxon>
    </lineage>
</organism>
<keyword evidence="2" id="KW-0812">Transmembrane</keyword>
<evidence type="ECO:0000256" key="2">
    <source>
        <dbReference type="SAM" id="Phobius"/>
    </source>
</evidence>
<evidence type="ECO:0008006" key="5">
    <source>
        <dbReference type="Google" id="ProtNLM"/>
    </source>
</evidence>
<evidence type="ECO:0000313" key="4">
    <source>
        <dbReference type="Proteomes" id="UP001603013"/>
    </source>
</evidence>
<keyword evidence="2" id="KW-0472">Membrane</keyword>
<feature type="compositionally biased region" description="Basic residues" evidence="1">
    <location>
        <begin position="7"/>
        <end position="20"/>
    </location>
</feature>
<accession>A0ABW6Y873</accession>
<dbReference type="EMBL" id="JBIBSM010000003">
    <property type="protein sequence ID" value="MFF8276012.1"/>
    <property type="molecule type" value="Genomic_DNA"/>
</dbReference>
<evidence type="ECO:0000256" key="1">
    <source>
        <dbReference type="SAM" id="MobiDB-lite"/>
    </source>
</evidence>
<keyword evidence="4" id="KW-1185">Reference proteome</keyword>
<comment type="caution">
    <text evidence="3">The sequence shown here is derived from an EMBL/GenBank/DDBJ whole genome shotgun (WGS) entry which is preliminary data.</text>
</comment>
<dbReference type="Proteomes" id="UP001603013">
    <property type="component" value="Unassembled WGS sequence"/>
</dbReference>
<sequence length="99" mass="10583">MTPPHAPRAHHPSRSRRSPSRRPGLSFAVVNGAALATHLLLACFAADFMATPVRGETGIGVPALLLQAVLLVWTAARYDRRAADSTSGGRRTAHEQGEF</sequence>
<name>A0ABW6Y873_9ACTN</name>
<proteinExistence type="predicted"/>
<evidence type="ECO:0000313" key="3">
    <source>
        <dbReference type="EMBL" id="MFF8276012.1"/>
    </source>
</evidence>
<feature type="transmembrane region" description="Helical" evidence="2">
    <location>
        <begin position="24"/>
        <end position="47"/>
    </location>
</feature>
<gene>
    <name evidence="3" type="ORF">ACF05T_07845</name>
</gene>
<feature type="region of interest" description="Disordered" evidence="1">
    <location>
        <begin position="1"/>
        <end position="23"/>
    </location>
</feature>
<feature type="transmembrane region" description="Helical" evidence="2">
    <location>
        <begin position="59"/>
        <end position="76"/>
    </location>
</feature>
<protein>
    <recommendedName>
        <fullName evidence="5">DUF485 domain-containing protein</fullName>
    </recommendedName>
</protein>
<dbReference type="RefSeq" id="WP_391933595.1">
    <property type="nucleotide sequence ID" value="NZ_JBIBSM010000003.1"/>
</dbReference>
<keyword evidence="2" id="KW-1133">Transmembrane helix</keyword>
<reference evidence="3 4" key="1">
    <citation type="submission" date="2024-10" db="EMBL/GenBank/DDBJ databases">
        <title>The Natural Products Discovery Center: Release of the First 8490 Sequenced Strains for Exploring Actinobacteria Biosynthetic Diversity.</title>
        <authorList>
            <person name="Kalkreuter E."/>
            <person name="Kautsar S.A."/>
            <person name="Yang D."/>
            <person name="Bader C.D."/>
            <person name="Teijaro C.N."/>
            <person name="Fluegel L."/>
            <person name="Davis C.M."/>
            <person name="Simpson J.R."/>
            <person name="Lauterbach L."/>
            <person name="Steele A.D."/>
            <person name="Gui C."/>
            <person name="Meng S."/>
            <person name="Li G."/>
            <person name="Viehrig K."/>
            <person name="Ye F."/>
            <person name="Su P."/>
            <person name="Kiefer A.F."/>
            <person name="Nichols A."/>
            <person name="Cepeda A.J."/>
            <person name="Yan W."/>
            <person name="Fan B."/>
            <person name="Jiang Y."/>
            <person name="Adhikari A."/>
            <person name="Zheng C.-J."/>
            <person name="Schuster L."/>
            <person name="Cowan T.M."/>
            <person name="Smanski M.J."/>
            <person name="Chevrette M.G."/>
            <person name="De Carvalho L.P.S."/>
            <person name="Shen B."/>
        </authorList>
    </citation>
    <scope>NUCLEOTIDE SEQUENCE [LARGE SCALE GENOMIC DNA]</scope>
    <source>
        <strain evidence="3 4">NPDC015755</strain>
    </source>
</reference>